<gene>
    <name evidence="2" type="ORF">PHPALM_27925</name>
</gene>
<dbReference type="OrthoDB" id="95610at2759"/>
<dbReference type="Proteomes" id="UP000237271">
    <property type="component" value="Unassembled WGS sequence"/>
</dbReference>
<accession>A0A2P4XBC6</accession>
<dbReference type="Pfam" id="PF07727">
    <property type="entry name" value="RVT_2"/>
    <property type="match status" value="1"/>
</dbReference>
<organism evidence="2 3">
    <name type="scientific">Phytophthora palmivora</name>
    <dbReference type="NCBI Taxonomy" id="4796"/>
    <lineage>
        <taxon>Eukaryota</taxon>
        <taxon>Sar</taxon>
        <taxon>Stramenopiles</taxon>
        <taxon>Oomycota</taxon>
        <taxon>Peronosporomycetes</taxon>
        <taxon>Peronosporales</taxon>
        <taxon>Peronosporaceae</taxon>
        <taxon>Phytophthora</taxon>
    </lineage>
</organism>
<dbReference type="PANTHER" id="PTHR11439">
    <property type="entry name" value="GAG-POL-RELATED RETROTRANSPOSON"/>
    <property type="match status" value="1"/>
</dbReference>
<dbReference type="PANTHER" id="PTHR11439:SF467">
    <property type="entry name" value="INTEGRASE CATALYTIC DOMAIN-CONTAINING PROTEIN"/>
    <property type="match status" value="1"/>
</dbReference>
<dbReference type="InterPro" id="IPR013103">
    <property type="entry name" value="RVT_2"/>
</dbReference>
<dbReference type="CDD" id="cd09272">
    <property type="entry name" value="RNase_HI_RT_Ty1"/>
    <property type="match status" value="1"/>
</dbReference>
<reference evidence="2 3" key="1">
    <citation type="journal article" date="2017" name="Genome Biol. Evol.">
        <title>Phytophthora megakarya and P. palmivora, closely related causal agents of cacao black pod rot, underwent increases in genome sizes and gene numbers by different mechanisms.</title>
        <authorList>
            <person name="Ali S.S."/>
            <person name="Shao J."/>
            <person name="Lary D.J."/>
            <person name="Kronmiller B."/>
            <person name="Shen D."/>
            <person name="Strem M.D."/>
            <person name="Amoako-Attah I."/>
            <person name="Akrofi A.Y."/>
            <person name="Begoude B.A."/>
            <person name="Ten Hoopen G.M."/>
            <person name="Coulibaly K."/>
            <person name="Kebe B.I."/>
            <person name="Melnick R.L."/>
            <person name="Guiltinan M.J."/>
            <person name="Tyler B.M."/>
            <person name="Meinhardt L.W."/>
            <person name="Bailey B.A."/>
        </authorList>
    </citation>
    <scope>NUCLEOTIDE SEQUENCE [LARGE SCALE GENOMIC DNA]</scope>
    <source>
        <strain evidence="3">sbr112.9</strain>
    </source>
</reference>
<dbReference type="AlphaFoldDB" id="A0A2P4XBC6"/>
<evidence type="ECO:0000259" key="1">
    <source>
        <dbReference type="Pfam" id="PF07727"/>
    </source>
</evidence>
<keyword evidence="3" id="KW-1185">Reference proteome</keyword>
<proteinExistence type="predicted"/>
<evidence type="ECO:0000313" key="2">
    <source>
        <dbReference type="EMBL" id="POM62864.1"/>
    </source>
</evidence>
<sequence>MFDAGVYWKIGNFNKIFLTVYVDDIVIAADPRDIENVATALVHKFRLKNLGRVGHLLGMAITLLPRKMLYILQTAYIDGMLKKFGLADAKSVRSPQMHNEPTLRVEGNPNIWSTVLGQIWQMQRGRWFDTVVRTQRRNSAMPKRIMRYLHDTKHIGLVYRYAYIGKDSIKLDVFADANHVGCPEPNRSVGGWVLRVNGSIKWAQKMLRDLGIKQQPMATLYCDNQSTIKEIENNGNSQVQKHLAKKPRSNAERVGRGRLEIQYVSTTSNFADIFTKPLGPCVFERLRDQLNLEDEEREFHQTRSVVMRLILSSV</sequence>
<comment type="caution">
    <text evidence="2">The sequence shown here is derived from an EMBL/GenBank/DDBJ whole genome shotgun (WGS) entry which is preliminary data.</text>
</comment>
<evidence type="ECO:0000313" key="3">
    <source>
        <dbReference type="Proteomes" id="UP000237271"/>
    </source>
</evidence>
<protein>
    <recommendedName>
        <fullName evidence="1">Reverse transcriptase Ty1/copia-type domain-containing protein</fullName>
    </recommendedName>
</protein>
<dbReference type="EMBL" id="NCKW01015487">
    <property type="protein sequence ID" value="POM62864.1"/>
    <property type="molecule type" value="Genomic_DNA"/>
</dbReference>
<feature type="domain" description="Reverse transcriptase Ty1/copia-type" evidence="1">
    <location>
        <begin position="4"/>
        <end position="96"/>
    </location>
</feature>
<name>A0A2P4XBC6_9STRA</name>